<comment type="cofactor">
    <cofactor evidence="1">
        <name>FMN</name>
        <dbReference type="ChEBI" id="CHEBI:58210"/>
    </cofactor>
</comment>
<dbReference type="GO" id="GO:0005829">
    <property type="term" value="C:cytosol"/>
    <property type="evidence" value="ECO:0007669"/>
    <property type="project" value="TreeGrafter"/>
</dbReference>
<protein>
    <submittedName>
        <fullName evidence="5">Alkene reductase</fullName>
    </submittedName>
</protein>
<comment type="caution">
    <text evidence="5">The sequence shown here is derived from an EMBL/GenBank/DDBJ whole genome shotgun (WGS) entry which is preliminary data.</text>
</comment>
<dbReference type="Proteomes" id="UP000297385">
    <property type="component" value="Unassembled WGS sequence"/>
</dbReference>
<dbReference type="PANTHER" id="PTHR22893">
    <property type="entry name" value="NADH OXIDOREDUCTASE-RELATED"/>
    <property type="match status" value="1"/>
</dbReference>
<comment type="similarity">
    <text evidence="2">Belongs to the NADH:flavin oxidoreductase/NADH oxidase family.</text>
</comment>
<evidence type="ECO:0000256" key="1">
    <source>
        <dbReference type="ARBA" id="ARBA00001917"/>
    </source>
</evidence>
<dbReference type="InterPro" id="IPR045247">
    <property type="entry name" value="Oye-like"/>
</dbReference>
<dbReference type="CDD" id="cd02933">
    <property type="entry name" value="OYE_like_FMN"/>
    <property type="match status" value="1"/>
</dbReference>
<keyword evidence="3" id="KW-0560">Oxidoreductase</keyword>
<dbReference type="Gene3D" id="3.20.20.70">
    <property type="entry name" value="Aldolase class I"/>
    <property type="match status" value="1"/>
</dbReference>
<evidence type="ECO:0000256" key="3">
    <source>
        <dbReference type="ARBA" id="ARBA00023002"/>
    </source>
</evidence>
<dbReference type="Pfam" id="PF00724">
    <property type="entry name" value="Oxidored_FMN"/>
    <property type="match status" value="1"/>
</dbReference>
<evidence type="ECO:0000259" key="4">
    <source>
        <dbReference type="Pfam" id="PF00724"/>
    </source>
</evidence>
<evidence type="ECO:0000256" key="2">
    <source>
        <dbReference type="ARBA" id="ARBA00005979"/>
    </source>
</evidence>
<dbReference type="EMBL" id="SNVI01000002">
    <property type="protein sequence ID" value="TFE42001.1"/>
    <property type="molecule type" value="Genomic_DNA"/>
</dbReference>
<dbReference type="AlphaFoldDB" id="A0A4Y8MX86"/>
<name>A0A4Y8MX86_9BURK</name>
<gene>
    <name evidence="5" type="ORF">E2553_35880</name>
</gene>
<dbReference type="RefSeq" id="WP_134465277.1">
    <property type="nucleotide sequence ID" value="NZ_JBHMFL010000100.1"/>
</dbReference>
<dbReference type="GeneID" id="97310871"/>
<reference evidence="5 6" key="1">
    <citation type="submission" date="2019-03" db="EMBL/GenBank/DDBJ databases">
        <title>Complete Genome Sequence of Paraburkholderia dipogonis ICMP 19430T, a Nitrogen-fixing Symbiont of the South African Invasive Legume Dipogon lignosus in New Zealand.</title>
        <authorList>
            <person name="De Meyer S.E."/>
        </authorList>
    </citation>
    <scope>NUCLEOTIDE SEQUENCE [LARGE SCALE GENOMIC DNA]</scope>
    <source>
        <strain evidence="5 6">ICMP 19430</strain>
    </source>
</reference>
<evidence type="ECO:0000313" key="6">
    <source>
        <dbReference type="Proteomes" id="UP000297385"/>
    </source>
</evidence>
<dbReference type="SUPFAM" id="SSF51395">
    <property type="entry name" value="FMN-linked oxidoreductases"/>
    <property type="match status" value="1"/>
</dbReference>
<accession>A0A4Y8MX86</accession>
<organism evidence="5 6">
    <name type="scientific">Paraburkholderia dipogonis</name>
    <dbReference type="NCBI Taxonomy" id="1211383"/>
    <lineage>
        <taxon>Bacteria</taxon>
        <taxon>Pseudomonadati</taxon>
        <taxon>Pseudomonadota</taxon>
        <taxon>Betaproteobacteria</taxon>
        <taxon>Burkholderiales</taxon>
        <taxon>Burkholderiaceae</taxon>
        <taxon>Paraburkholderia</taxon>
    </lineage>
</organism>
<sequence>MPSLFDSYDLSGLRLSNRVVMAPMTRARAIDTIPQEHAAVYYAQRAGAGLIITESTQVSSQGRGYLCTPGIHTPEQIAGWKRTTDAVHRAGGRIFVQLWHVGRVSHTSLQEFGQAPVSAVAVRAAGTMVQAYDAEGKPAQVGASEPVALEIAGIQRVVADFLGAARNAMSAGFDGVEIHAGNGYLFEQFINGGLNTRDDRYGGASIDNRLRLLLETVDAVAEAIGKERVGVRVSPFARLSDLHAFSGEEDTWLALAEALSKRGLAYIHASHLGTPEFQQAFREAYRGTLIMAGGFTAETAQQALEDGQIDLAVFGRPFIANPDLVERMRHSWPLAEAEREAFYGVGTHGYIDYPPI</sequence>
<evidence type="ECO:0000313" key="5">
    <source>
        <dbReference type="EMBL" id="TFE42001.1"/>
    </source>
</evidence>
<dbReference type="GO" id="GO:0016628">
    <property type="term" value="F:oxidoreductase activity, acting on the CH-CH group of donors, NAD or NADP as acceptor"/>
    <property type="evidence" value="ECO:0007669"/>
    <property type="project" value="UniProtKB-ARBA"/>
</dbReference>
<dbReference type="InterPro" id="IPR001155">
    <property type="entry name" value="OxRdtase_FMN_N"/>
</dbReference>
<dbReference type="FunFam" id="3.20.20.70:FF:000059">
    <property type="entry name" value="N-ethylmaleimide reductase, FMN-linked"/>
    <property type="match status" value="1"/>
</dbReference>
<dbReference type="PANTHER" id="PTHR22893:SF91">
    <property type="entry name" value="NADPH DEHYDROGENASE 2-RELATED"/>
    <property type="match status" value="1"/>
</dbReference>
<dbReference type="InterPro" id="IPR013785">
    <property type="entry name" value="Aldolase_TIM"/>
</dbReference>
<proteinExistence type="inferred from homology"/>
<dbReference type="GO" id="GO:0010181">
    <property type="term" value="F:FMN binding"/>
    <property type="evidence" value="ECO:0007669"/>
    <property type="project" value="InterPro"/>
</dbReference>
<feature type="domain" description="NADH:flavin oxidoreductase/NADH oxidase N-terminal" evidence="4">
    <location>
        <begin position="4"/>
        <end position="332"/>
    </location>
</feature>